<proteinExistence type="predicted"/>
<gene>
    <name evidence="4" type="ORF">ACFYXI_08285</name>
</gene>
<evidence type="ECO:0000256" key="2">
    <source>
        <dbReference type="SAM" id="MobiDB-lite"/>
    </source>
</evidence>
<dbReference type="PANTHER" id="PTHR30204:SF97">
    <property type="entry name" value="MERR FAMILY REGULATORY PROTEIN"/>
    <property type="match status" value="1"/>
</dbReference>
<dbReference type="SMART" id="SM00422">
    <property type="entry name" value="HTH_MERR"/>
    <property type="match status" value="1"/>
</dbReference>
<accession>A0ABW6SNJ5</accession>
<evidence type="ECO:0000259" key="3">
    <source>
        <dbReference type="PROSITE" id="PS50937"/>
    </source>
</evidence>
<feature type="domain" description="HTH merR-type" evidence="3">
    <location>
        <begin position="1"/>
        <end position="68"/>
    </location>
</feature>
<dbReference type="PROSITE" id="PS50937">
    <property type="entry name" value="HTH_MERR_2"/>
    <property type="match status" value="1"/>
</dbReference>
<dbReference type="Proteomes" id="UP001602013">
    <property type="component" value="Unassembled WGS sequence"/>
</dbReference>
<dbReference type="EMBL" id="JBIASD010000004">
    <property type="protein sequence ID" value="MFF3665579.1"/>
    <property type="molecule type" value="Genomic_DNA"/>
</dbReference>
<dbReference type="Gene3D" id="1.10.1660.10">
    <property type="match status" value="1"/>
</dbReference>
<dbReference type="Pfam" id="PF13411">
    <property type="entry name" value="MerR_1"/>
    <property type="match status" value="1"/>
</dbReference>
<dbReference type="CDD" id="cd01282">
    <property type="entry name" value="HTH_MerR-like_sg3"/>
    <property type="match status" value="1"/>
</dbReference>
<dbReference type="InterPro" id="IPR009061">
    <property type="entry name" value="DNA-bd_dom_put_sf"/>
</dbReference>
<dbReference type="PANTHER" id="PTHR30204">
    <property type="entry name" value="REDOX-CYCLING DRUG-SENSING TRANSCRIPTIONAL ACTIVATOR SOXR"/>
    <property type="match status" value="1"/>
</dbReference>
<organism evidence="4 5">
    <name type="scientific">Microtetraspora malaysiensis</name>
    <dbReference type="NCBI Taxonomy" id="161358"/>
    <lineage>
        <taxon>Bacteria</taxon>
        <taxon>Bacillati</taxon>
        <taxon>Actinomycetota</taxon>
        <taxon>Actinomycetes</taxon>
        <taxon>Streptosporangiales</taxon>
        <taxon>Streptosporangiaceae</taxon>
        <taxon>Microtetraspora</taxon>
    </lineage>
</organism>
<dbReference type="InterPro" id="IPR000551">
    <property type="entry name" value="MerR-type_HTH_dom"/>
</dbReference>
<evidence type="ECO:0000256" key="1">
    <source>
        <dbReference type="ARBA" id="ARBA00023125"/>
    </source>
</evidence>
<reference evidence="4 5" key="1">
    <citation type="submission" date="2024-10" db="EMBL/GenBank/DDBJ databases">
        <title>The Natural Products Discovery Center: Release of the First 8490 Sequenced Strains for Exploring Actinobacteria Biosynthetic Diversity.</title>
        <authorList>
            <person name="Kalkreuter E."/>
            <person name="Kautsar S.A."/>
            <person name="Yang D."/>
            <person name="Bader C.D."/>
            <person name="Teijaro C.N."/>
            <person name="Fluegel L."/>
            <person name="Davis C.M."/>
            <person name="Simpson J.R."/>
            <person name="Lauterbach L."/>
            <person name="Steele A.D."/>
            <person name="Gui C."/>
            <person name="Meng S."/>
            <person name="Li G."/>
            <person name="Viehrig K."/>
            <person name="Ye F."/>
            <person name="Su P."/>
            <person name="Kiefer A.F."/>
            <person name="Nichols A."/>
            <person name="Cepeda A.J."/>
            <person name="Yan W."/>
            <person name="Fan B."/>
            <person name="Jiang Y."/>
            <person name="Adhikari A."/>
            <person name="Zheng C.-J."/>
            <person name="Schuster L."/>
            <person name="Cowan T.M."/>
            <person name="Smanski M.J."/>
            <person name="Chevrette M.G."/>
            <person name="De Carvalho L.P.S."/>
            <person name="Shen B."/>
        </authorList>
    </citation>
    <scope>NUCLEOTIDE SEQUENCE [LARGE SCALE GENOMIC DNA]</scope>
    <source>
        <strain evidence="4 5">NPDC002173</strain>
    </source>
</reference>
<keyword evidence="5" id="KW-1185">Reference proteome</keyword>
<dbReference type="PRINTS" id="PR00040">
    <property type="entry name" value="HTHMERR"/>
</dbReference>
<feature type="region of interest" description="Disordered" evidence="2">
    <location>
        <begin position="113"/>
        <end position="155"/>
    </location>
</feature>
<dbReference type="SUPFAM" id="SSF46955">
    <property type="entry name" value="Putative DNA-binding domain"/>
    <property type="match status" value="1"/>
</dbReference>
<evidence type="ECO:0000313" key="5">
    <source>
        <dbReference type="Proteomes" id="UP001602013"/>
    </source>
</evidence>
<keyword evidence="1" id="KW-0238">DNA-binding</keyword>
<protein>
    <submittedName>
        <fullName evidence="4">MerR family transcriptional regulator</fullName>
    </submittedName>
</protein>
<name>A0ABW6SNJ5_9ACTN</name>
<dbReference type="InterPro" id="IPR047057">
    <property type="entry name" value="MerR_fam"/>
</dbReference>
<evidence type="ECO:0000313" key="4">
    <source>
        <dbReference type="EMBL" id="MFF3665579.1"/>
    </source>
</evidence>
<comment type="caution">
    <text evidence="4">The sequence shown here is derived from an EMBL/GenBank/DDBJ whole genome shotgun (WGS) entry which is preliminary data.</text>
</comment>
<dbReference type="RefSeq" id="WP_387409621.1">
    <property type="nucleotide sequence ID" value="NZ_JBIASD010000004.1"/>
</dbReference>
<sequence length="155" mass="16623">MRIGELARRTGVDEQLLRYYEKQGLLVPERSTNGYREYDEADVGAVQKIRGLLAAGLSTATIAEVSSCLRDDSLPTPACAGVVERLRGERERIDQVIQGLLDARAALDNVIRRGEGAGSPTPGIRTPVSDPAGKPGGSRPRSTANATGRRALNLR</sequence>